<dbReference type="EMBL" id="GBRH01218774">
    <property type="protein sequence ID" value="JAD79121.1"/>
    <property type="molecule type" value="Transcribed_RNA"/>
</dbReference>
<dbReference type="AlphaFoldDB" id="A0A0A9CU96"/>
<protein>
    <submittedName>
        <fullName evidence="1">Uncharacterized protein</fullName>
    </submittedName>
</protein>
<sequence>MEEMLWSSTLAKATSWCCVSSCLVDDDCGSVSAWDRWPGRPVHIHAPPRKRIRANPGRLGFAIAHVLQRLPCHRVCGCRGISSHGRLCGGRCVFGHLRAARCRCGSVRAPPPFFSPWQQGHE</sequence>
<proteinExistence type="predicted"/>
<reference evidence="1" key="1">
    <citation type="submission" date="2014-09" db="EMBL/GenBank/DDBJ databases">
        <authorList>
            <person name="Magalhaes I.L.F."/>
            <person name="Oliveira U."/>
            <person name="Santos F.R."/>
            <person name="Vidigal T.H.D.A."/>
            <person name="Brescovit A.D."/>
            <person name="Santos A.J."/>
        </authorList>
    </citation>
    <scope>NUCLEOTIDE SEQUENCE</scope>
    <source>
        <tissue evidence="1">Shoot tissue taken approximately 20 cm above the soil surface</tissue>
    </source>
</reference>
<reference evidence="1" key="2">
    <citation type="journal article" date="2015" name="Data Brief">
        <title>Shoot transcriptome of the giant reed, Arundo donax.</title>
        <authorList>
            <person name="Barrero R.A."/>
            <person name="Guerrero F.D."/>
            <person name="Moolhuijzen P."/>
            <person name="Goolsby J.A."/>
            <person name="Tidwell J."/>
            <person name="Bellgard S.E."/>
            <person name="Bellgard M.I."/>
        </authorList>
    </citation>
    <scope>NUCLEOTIDE SEQUENCE</scope>
    <source>
        <tissue evidence="1">Shoot tissue taken approximately 20 cm above the soil surface</tissue>
    </source>
</reference>
<organism evidence="1">
    <name type="scientific">Arundo donax</name>
    <name type="common">Giant reed</name>
    <name type="synonym">Donax arundinaceus</name>
    <dbReference type="NCBI Taxonomy" id="35708"/>
    <lineage>
        <taxon>Eukaryota</taxon>
        <taxon>Viridiplantae</taxon>
        <taxon>Streptophyta</taxon>
        <taxon>Embryophyta</taxon>
        <taxon>Tracheophyta</taxon>
        <taxon>Spermatophyta</taxon>
        <taxon>Magnoliopsida</taxon>
        <taxon>Liliopsida</taxon>
        <taxon>Poales</taxon>
        <taxon>Poaceae</taxon>
        <taxon>PACMAD clade</taxon>
        <taxon>Arundinoideae</taxon>
        <taxon>Arundineae</taxon>
        <taxon>Arundo</taxon>
    </lineage>
</organism>
<name>A0A0A9CU96_ARUDO</name>
<accession>A0A0A9CU96</accession>
<evidence type="ECO:0000313" key="1">
    <source>
        <dbReference type="EMBL" id="JAD79121.1"/>
    </source>
</evidence>